<proteinExistence type="predicted"/>
<evidence type="ECO:0000256" key="1">
    <source>
        <dbReference type="SAM" id="SignalP"/>
    </source>
</evidence>
<evidence type="ECO:0000313" key="2">
    <source>
        <dbReference type="EMBL" id="JAS17449.1"/>
    </source>
</evidence>
<feature type="chain" id="PRO_5008580685" evidence="1">
    <location>
        <begin position="17"/>
        <end position="157"/>
    </location>
</feature>
<dbReference type="AlphaFoldDB" id="A0A1B6CV88"/>
<feature type="signal peptide" evidence="1">
    <location>
        <begin position="1"/>
        <end position="16"/>
    </location>
</feature>
<name>A0A1B6CV88_9HEMI</name>
<sequence>MLLTVSLLILNHLVMAEVSPEKLRNIQRLQDSAQNMSTYALPLIMNPRIPMKLKYEILENITHEEAKVLEYIYITFCGTKQLHDRLITNIGLVLNDVYKLFNVRHLLIDNKTWRIRRILKKVIVIRENLLRKKLLTIKESNSFYHHDYLCEVLFVNV</sequence>
<dbReference type="EMBL" id="GEDC01019849">
    <property type="protein sequence ID" value="JAS17449.1"/>
    <property type="molecule type" value="Transcribed_RNA"/>
</dbReference>
<keyword evidence="1" id="KW-0732">Signal</keyword>
<accession>A0A1B6CV88</accession>
<gene>
    <name evidence="2" type="ORF">g.5254</name>
</gene>
<reference evidence="2" key="1">
    <citation type="submission" date="2015-12" db="EMBL/GenBank/DDBJ databases">
        <title>De novo transcriptome assembly of four potential Pierce s Disease insect vectors from Arizona vineyards.</title>
        <authorList>
            <person name="Tassone E.E."/>
        </authorList>
    </citation>
    <scope>NUCLEOTIDE SEQUENCE</scope>
</reference>
<organism evidence="2">
    <name type="scientific">Clastoptera arizonana</name>
    <name type="common">Arizona spittle bug</name>
    <dbReference type="NCBI Taxonomy" id="38151"/>
    <lineage>
        <taxon>Eukaryota</taxon>
        <taxon>Metazoa</taxon>
        <taxon>Ecdysozoa</taxon>
        <taxon>Arthropoda</taxon>
        <taxon>Hexapoda</taxon>
        <taxon>Insecta</taxon>
        <taxon>Pterygota</taxon>
        <taxon>Neoptera</taxon>
        <taxon>Paraneoptera</taxon>
        <taxon>Hemiptera</taxon>
        <taxon>Auchenorrhyncha</taxon>
        <taxon>Cercopoidea</taxon>
        <taxon>Clastopteridae</taxon>
        <taxon>Clastoptera</taxon>
    </lineage>
</organism>
<protein>
    <submittedName>
        <fullName evidence="2">Uncharacterized protein</fullName>
    </submittedName>
</protein>